<evidence type="ECO:0000313" key="1">
    <source>
        <dbReference type="EMBL" id="KAF3561001.1"/>
    </source>
</evidence>
<proteinExistence type="predicted"/>
<dbReference type="EMBL" id="QGKV02000759">
    <property type="protein sequence ID" value="KAF3561001.1"/>
    <property type="molecule type" value="Genomic_DNA"/>
</dbReference>
<gene>
    <name evidence="1" type="ORF">DY000_02014160</name>
</gene>
<name>A0ABQ7CNB3_BRACR</name>
<reference evidence="1 2" key="1">
    <citation type="journal article" date="2020" name="BMC Genomics">
        <title>Intraspecific diversification of the crop wild relative Brassica cretica Lam. using demographic model selection.</title>
        <authorList>
            <person name="Kioukis A."/>
            <person name="Michalopoulou V.A."/>
            <person name="Briers L."/>
            <person name="Pirintsos S."/>
            <person name="Studholme D.J."/>
            <person name="Pavlidis P."/>
            <person name="Sarris P.F."/>
        </authorList>
    </citation>
    <scope>NUCLEOTIDE SEQUENCE [LARGE SCALE GENOMIC DNA]</scope>
    <source>
        <strain evidence="2">cv. PFS-1207/04</strain>
    </source>
</reference>
<evidence type="ECO:0000313" key="2">
    <source>
        <dbReference type="Proteomes" id="UP000266723"/>
    </source>
</evidence>
<protein>
    <submittedName>
        <fullName evidence="1">Uncharacterized protein</fullName>
    </submittedName>
</protein>
<comment type="caution">
    <text evidence="1">The sequence shown here is derived from an EMBL/GenBank/DDBJ whole genome shotgun (WGS) entry which is preliminary data.</text>
</comment>
<sequence>MNNEKIISQKFLRDSQILESDSRRNGESYRDGNVDEARVVHVAATEDGGREIRAIRELLETIGEEPPFDLPLHNFSKLLKGL</sequence>
<organism evidence="1 2">
    <name type="scientific">Brassica cretica</name>
    <name type="common">Mustard</name>
    <dbReference type="NCBI Taxonomy" id="69181"/>
    <lineage>
        <taxon>Eukaryota</taxon>
        <taxon>Viridiplantae</taxon>
        <taxon>Streptophyta</taxon>
        <taxon>Embryophyta</taxon>
        <taxon>Tracheophyta</taxon>
        <taxon>Spermatophyta</taxon>
        <taxon>Magnoliopsida</taxon>
        <taxon>eudicotyledons</taxon>
        <taxon>Gunneridae</taxon>
        <taxon>Pentapetalae</taxon>
        <taxon>rosids</taxon>
        <taxon>malvids</taxon>
        <taxon>Brassicales</taxon>
        <taxon>Brassicaceae</taxon>
        <taxon>Brassiceae</taxon>
        <taxon>Brassica</taxon>
    </lineage>
</organism>
<dbReference type="Proteomes" id="UP000266723">
    <property type="component" value="Unassembled WGS sequence"/>
</dbReference>
<accession>A0ABQ7CNB3</accession>
<keyword evidence="2" id="KW-1185">Reference proteome</keyword>